<dbReference type="EMBL" id="BK014712">
    <property type="protein sequence ID" value="DAD68957.1"/>
    <property type="molecule type" value="Genomic_DNA"/>
</dbReference>
<organism evidence="1">
    <name type="scientific">Siphoviridae sp. ctOsn3</name>
    <dbReference type="NCBI Taxonomy" id="2823577"/>
    <lineage>
        <taxon>Viruses</taxon>
        <taxon>Duplodnaviria</taxon>
        <taxon>Heunggongvirae</taxon>
        <taxon>Uroviricota</taxon>
        <taxon>Caudoviricetes</taxon>
    </lineage>
</organism>
<evidence type="ECO:0000313" key="1">
    <source>
        <dbReference type="EMBL" id="DAD68957.1"/>
    </source>
</evidence>
<sequence>MLKALGYLFRVYGYLFGGNKYLFGVYVTETTVNAARTPTLMK</sequence>
<protein>
    <submittedName>
        <fullName evidence="1">Uncharacterized protein</fullName>
    </submittedName>
</protein>
<proteinExistence type="predicted"/>
<accession>A0A8S5LFW6</accession>
<name>A0A8S5LFW6_9CAUD</name>
<reference evidence="1" key="1">
    <citation type="journal article" date="2021" name="Proc. Natl. Acad. Sci. U.S.A.">
        <title>A Catalog of Tens of Thousands of Viruses from Human Metagenomes Reveals Hidden Associations with Chronic Diseases.</title>
        <authorList>
            <person name="Tisza M.J."/>
            <person name="Buck C.B."/>
        </authorList>
    </citation>
    <scope>NUCLEOTIDE SEQUENCE</scope>
    <source>
        <strain evidence="1">CtOsn3</strain>
    </source>
</reference>